<keyword evidence="5 10" id="KW-0489">Methyltransferase</keyword>
<keyword evidence="6 10" id="KW-0808">Transferase</keyword>
<evidence type="ECO:0000256" key="2">
    <source>
        <dbReference type="ARBA" id="ARBA00005528"/>
    </source>
</evidence>
<evidence type="ECO:0000259" key="11">
    <source>
        <dbReference type="Pfam" id="PF04452"/>
    </source>
</evidence>
<evidence type="ECO:0000256" key="7">
    <source>
        <dbReference type="ARBA" id="ARBA00022691"/>
    </source>
</evidence>
<comment type="catalytic activity">
    <reaction evidence="9 10">
        <text>uridine(1498) in 16S rRNA + S-adenosyl-L-methionine = N(3)-methyluridine(1498) in 16S rRNA + S-adenosyl-L-homocysteine + H(+)</text>
        <dbReference type="Rhea" id="RHEA:42920"/>
        <dbReference type="Rhea" id="RHEA-COMP:10283"/>
        <dbReference type="Rhea" id="RHEA-COMP:10284"/>
        <dbReference type="ChEBI" id="CHEBI:15378"/>
        <dbReference type="ChEBI" id="CHEBI:57856"/>
        <dbReference type="ChEBI" id="CHEBI:59789"/>
        <dbReference type="ChEBI" id="CHEBI:65315"/>
        <dbReference type="ChEBI" id="CHEBI:74502"/>
        <dbReference type="EC" id="2.1.1.193"/>
    </reaction>
</comment>
<dbReference type="GO" id="GO:0070042">
    <property type="term" value="F:rRNA (uridine-N3-)-methyltransferase activity"/>
    <property type="evidence" value="ECO:0007669"/>
    <property type="project" value="TreeGrafter"/>
</dbReference>
<evidence type="ECO:0000256" key="4">
    <source>
        <dbReference type="ARBA" id="ARBA00022552"/>
    </source>
</evidence>
<dbReference type="Pfam" id="PF04452">
    <property type="entry name" value="Methyltrans_RNA"/>
    <property type="match status" value="1"/>
</dbReference>
<dbReference type="CDD" id="cd18084">
    <property type="entry name" value="RsmE-like"/>
    <property type="match status" value="1"/>
</dbReference>
<dbReference type="PANTHER" id="PTHR30027">
    <property type="entry name" value="RIBOSOMAL RNA SMALL SUBUNIT METHYLTRANSFERASE E"/>
    <property type="match status" value="1"/>
</dbReference>
<dbReference type="SUPFAM" id="SSF88697">
    <property type="entry name" value="PUA domain-like"/>
    <property type="match status" value="1"/>
</dbReference>
<evidence type="ECO:0000313" key="14">
    <source>
        <dbReference type="Proteomes" id="UP000297713"/>
    </source>
</evidence>
<comment type="function">
    <text evidence="8 10">Specifically methylates the N3 position of the uracil ring of uridine 1498 (m3U1498) in 16S rRNA. Acts on the fully assembled 30S ribosomal subunit.</text>
</comment>
<evidence type="ECO:0000256" key="5">
    <source>
        <dbReference type="ARBA" id="ARBA00022603"/>
    </source>
</evidence>
<dbReference type="InterPro" id="IPR046887">
    <property type="entry name" value="RsmE_PUA-like"/>
</dbReference>
<dbReference type="InterPro" id="IPR029026">
    <property type="entry name" value="tRNA_m1G_MTases_N"/>
</dbReference>
<dbReference type="InterPro" id="IPR046886">
    <property type="entry name" value="RsmE_MTase_dom"/>
</dbReference>
<feature type="domain" description="Ribosomal RNA small subunit methyltransferase E PUA-like" evidence="12">
    <location>
        <begin position="1"/>
        <end position="35"/>
    </location>
</feature>
<accession>A0A4Y8PFM1</accession>
<dbReference type="GO" id="GO:0070475">
    <property type="term" value="P:rRNA base methylation"/>
    <property type="evidence" value="ECO:0007669"/>
    <property type="project" value="TreeGrafter"/>
</dbReference>
<dbReference type="InterPro" id="IPR015947">
    <property type="entry name" value="PUA-like_sf"/>
</dbReference>
<comment type="caution">
    <text evidence="13">The sequence shown here is derived from an EMBL/GenBank/DDBJ whole genome shotgun (WGS) entry which is preliminary data.</text>
</comment>
<organism evidence="13 14">
    <name type="scientific">Methylacidiphilum caldifontis</name>
    <dbReference type="NCBI Taxonomy" id="2795386"/>
    <lineage>
        <taxon>Bacteria</taxon>
        <taxon>Pseudomonadati</taxon>
        <taxon>Verrucomicrobiota</taxon>
        <taxon>Methylacidiphilae</taxon>
        <taxon>Methylacidiphilales</taxon>
        <taxon>Methylacidiphilaceae</taxon>
        <taxon>Methylacidiphilum (ex Ratnadevi et al. 2023)</taxon>
    </lineage>
</organism>
<dbReference type="Gene3D" id="3.40.1280.10">
    <property type="match status" value="1"/>
</dbReference>
<protein>
    <recommendedName>
        <fullName evidence="10">Ribosomal RNA small subunit methyltransferase E</fullName>
        <ecNumber evidence="10">2.1.1.193</ecNumber>
    </recommendedName>
</protein>
<evidence type="ECO:0000256" key="3">
    <source>
        <dbReference type="ARBA" id="ARBA00022490"/>
    </source>
</evidence>
<dbReference type="Pfam" id="PF20260">
    <property type="entry name" value="PUA_4"/>
    <property type="match status" value="1"/>
</dbReference>
<evidence type="ECO:0000313" key="13">
    <source>
        <dbReference type="EMBL" id="TFE70746.1"/>
    </source>
</evidence>
<gene>
    <name evidence="13" type="ORF">A7Q10_06330</name>
</gene>
<evidence type="ECO:0000259" key="12">
    <source>
        <dbReference type="Pfam" id="PF20260"/>
    </source>
</evidence>
<proteinExistence type="inferred from homology"/>
<dbReference type="NCBIfam" id="TIGR00046">
    <property type="entry name" value="RsmE family RNA methyltransferase"/>
    <property type="match status" value="1"/>
</dbReference>
<sequence>MRHKVGDLIEIFDGKGSSWVAQIQKIENNRVFVSLLKEKRPDSLSKKPLFILIQAVLKNKAMQFLLQKVTEIGVDQIIPVISGRSLFTKEERKQFKEKKWKDILIAAAKQSQQRKLPELFEISSLSDVLERDFSSSLKLVAFLGKESKSLKEIVKSHTSEDISSVAVLVGPEGDLTDEEKKFALDRGFIPVSLGNQILRSETAALFLLSILNYELRV</sequence>
<evidence type="ECO:0000256" key="1">
    <source>
        <dbReference type="ARBA" id="ARBA00004496"/>
    </source>
</evidence>
<comment type="subcellular location">
    <subcellularLocation>
        <location evidence="1 10">Cytoplasm</location>
    </subcellularLocation>
</comment>
<dbReference type="PANTHER" id="PTHR30027:SF3">
    <property type="entry name" value="16S RRNA (URACIL(1498)-N(3))-METHYLTRANSFERASE"/>
    <property type="match status" value="1"/>
</dbReference>
<keyword evidence="3 10" id="KW-0963">Cytoplasm</keyword>
<dbReference type="EC" id="2.1.1.193" evidence="10"/>
<evidence type="ECO:0000256" key="8">
    <source>
        <dbReference type="ARBA" id="ARBA00025699"/>
    </source>
</evidence>
<keyword evidence="14" id="KW-1185">Reference proteome</keyword>
<dbReference type="Proteomes" id="UP000297713">
    <property type="component" value="Unassembled WGS sequence"/>
</dbReference>
<name>A0A4Y8PFM1_9BACT</name>
<dbReference type="SUPFAM" id="SSF75217">
    <property type="entry name" value="alpha/beta knot"/>
    <property type="match status" value="1"/>
</dbReference>
<comment type="similarity">
    <text evidence="2 10">Belongs to the RNA methyltransferase RsmE family.</text>
</comment>
<evidence type="ECO:0000256" key="9">
    <source>
        <dbReference type="ARBA" id="ARBA00047944"/>
    </source>
</evidence>
<dbReference type="InterPro" id="IPR029028">
    <property type="entry name" value="Alpha/beta_knot_MTases"/>
</dbReference>
<keyword evidence="4 10" id="KW-0698">rRNA processing</keyword>
<keyword evidence="7 10" id="KW-0949">S-adenosyl-L-methionine</keyword>
<feature type="domain" description="Ribosomal RNA small subunit methyltransferase E methyltransferase" evidence="11">
    <location>
        <begin position="50"/>
        <end position="211"/>
    </location>
</feature>
<reference evidence="13 14" key="1">
    <citation type="submission" date="2016-05" db="EMBL/GenBank/DDBJ databases">
        <title>Diversity and Homogeneity among Thermoacidophilic Verrucomicrobia Methanotrophs Linked with Geographical Origin.</title>
        <authorList>
            <person name="Erikstad H.-A."/>
            <person name="Smestad N.B."/>
            <person name="Ceballos R.M."/>
            <person name="Birkeland N.-K."/>
        </authorList>
    </citation>
    <scope>NUCLEOTIDE SEQUENCE [LARGE SCALE GENOMIC DNA]</scope>
    <source>
        <strain evidence="13 14">Phi</strain>
    </source>
</reference>
<dbReference type="InterPro" id="IPR006700">
    <property type="entry name" value="RsmE"/>
</dbReference>
<evidence type="ECO:0000256" key="6">
    <source>
        <dbReference type="ARBA" id="ARBA00022679"/>
    </source>
</evidence>
<dbReference type="AlphaFoldDB" id="A0A4Y8PFM1"/>
<evidence type="ECO:0000256" key="10">
    <source>
        <dbReference type="PIRNR" id="PIRNR015601"/>
    </source>
</evidence>
<dbReference type="PIRSF" id="PIRSF015601">
    <property type="entry name" value="MTase_slr0722"/>
    <property type="match status" value="1"/>
</dbReference>
<dbReference type="GO" id="GO:0005737">
    <property type="term" value="C:cytoplasm"/>
    <property type="evidence" value="ECO:0007669"/>
    <property type="project" value="UniProtKB-SubCell"/>
</dbReference>
<dbReference type="EMBL" id="LXQC01000113">
    <property type="protein sequence ID" value="TFE70746.1"/>
    <property type="molecule type" value="Genomic_DNA"/>
</dbReference>